<keyword evidence="3" id="KW-1185">Reference proteome</keyword>
<sequence length="103" mass="11396">MALRTESDNGRHHRVAAKDLQANGKANHRHSGACHGYPPSLAGRARANQHRNASIAEQIVLRADESRSDKVDESIQGQLGLVVVPIDRRRLGSRCRIRAAKRM</sequence>
<reference evidence="2 3" key="1">
    <citation type="submission" date="2019-08" db="EMBL/GenBank/DDBJ databases">
        <title>Deep-cultivation of Planctomycetes and their phenomic and genomic characterization uncovers novel biology.</title>
        <authorList>
            <person name="Wiegand S."/>
            <person name="Jogler M."/>
            <person name="Boedeker C."/>
            <person name="Pinto D."/>
            <person name="Vollmers J."/>
            <person name="Rivas-Marin E."/>
            <person name="Kohn T."/>
            <person name="Peeters S.H."/>
            <person name="Heuer A."/>
            <person name="Rast P."/>
            <person name="Oberbeckmann S."/>
            <person name="Bunk B."/>
            <person name="Jeske O."/>
            <person name="Meyerdierks A."/>
            <person name="Storesund J.E."/>
            <person name="Kallscheuer N."/>
            <person name="Luecker S."/>
            <person name="Lage O.M."/>
            <person name="Pohl T."/>
            <person name="Merkel B.J."/>
            <person name="Hornburger P."/>
            <person name="Mueller R.-W."/>
            <person name="Bruemmer F."/>
            <person name="Labrenz M."/>
            <person name="Spormann A.M."/>
            <person name="Op Den Camp H."/>
            <person name="Overmann J."/>
            <person name="Amann R."/>
            <person name="Jetten M.S.M."/>
            <person name="Mascher T."/>
            <person name="Medema M.H."/>
            <person name="Devos D.P."/>
            <person name="Kaster A.-K."/>
            <person name="Ovreas L."/>
            <person name="Rohde M."/>
            <person name="Galperin M.Y."/>
            <person name="Jogler C."/>
        </authorList>
    </citation>
    <scope>NUCLEOTIDE SEQUENCE [LARGE SCALE GENOMIC DNA]</scope>
    <source>
        <strain evidence="2 3">LF1</strain>
    </source>
</reference>
<feature type="region of interest" description="Disordered" evidence="1">
    <location>
        <begin position="1"/>
        <end position="43"/>
    </location>
</feature>
<protein>
    <submittedName>
        <fullName evidence="2">Uncharacterized protein</fullName>
    </submittedName>
</protein>
<accession>A0A5B1CB45</accession>
<dbReference type="Proteomes" id="UP000322699">
    <property type="component" value="Unassembled WGS sequence"/>
</dbReference>
<comment type="caution">
    <text evidence="2">The sequence shown here is derived from an EMBL/GenBank/DDBJ whole genome shotgun (WGS) entry which is preliminary data.</text>
</comment>
<evidence type="ECO:0000256" key="1">
    <source>
        <dbReference type="SAM" id="MobiDB-lite"/>
    </source>
</evidence>
<organism evidence="2 3">
    <name type="scientific">Rubripirellula obstinata</name>
    <dbReference type="NCBI Taxonomy" id="406547"/>
    <lineage>
        <taxon>Bacteria</taxon>
        <taxon>Pseudomonadati</taxon>
        <taxon>Planctomycetota</taxon>
        <taxon>Planctomycetia</taxon>
        <taxon>Pirellulales</taxon>
        <taxon>Pirellulaceae</taxon>
        <taxon>Rubripirellula</taxon>
    </lineage>
</organism>
<proteinExistence type="predicted"/>
<feature type="compositionally biased region" description="Basic and acidic residues" evidence="1">
    <location>
        <begin position="1"/>
        <end position="10"/>
    </location>
</feature>
<dbReference type="EMBL" id="VRLW01000004">
    <property type="protein sequence ID" value="KAA1257205.1"/>
    <property type="molecule type" value="Genomic_DNA"/>
</dbReference>
<evidence type="ECO:0000313" key="2">
    <source>
        <dbReference type="EMBL" id="KAA1257205.1"/>
    </source>
</evidence>
<dbReference type="AlphaFoldDB" id="A0A5B1CB45"/>
<evidence type="ECO:0000313" key="3">
    <source>
        <dbReference type="Proteomes" id="UP000322699"/>
    </source>
</evidence>
<gene>
    <name evidence="2" type="ORF">LF1_56050</name>
</gene>
<name>A0A5B1CB45_9BACT</name>